<dbReference type="SMART" id="SM00458">
    <property type="entry name" value="RICIN"/>
    <property type="match status" value="1"/>
</dbReference>
<evidence type="ECO:0000256" key="2">
    <source>
        <dbReference type="ARBA" id="ARBA00012581"/>
    </source>
</evidence>
<feature type="domain" description="Phosphatidylinositol-specific phospholipase C X" evidence="7">
    <location>
        <begin position="33"/>
        <end position="175"/>
    </location>
</feature>
<evidence type="ECO:0000313" key="10">
    <source>
        <dbReference type="Proteomes" id="UP000658278"/>
    </source>
</evidence>
<dbReference type="PROSITE" id="PS50007">
    <property type="entry name" value="PIPLC_X_DOMAIN"/>
    <property type="match status" value="1"/>
</dbReference>
<dbReference type="SUPFAM" id="SSF51695">
    <property type="entry name" value="PLC-like phosphodiesterases"/>
    <property type="match status" value="1"/>
</dbReference>
<dbReference type="Pfam" id="PF00388">
    <property type="entry name" value="PI-PLC-X"/>
    <property type="match status" value="1"/>
</dbReference>
<dbReference type="EMBL" id="JAENII010000003">
    <property type="protein sequence ID" value="MBK1826330.1"/>
    <property type="molecule type" value="Genomic_DNA"/>
</dbReference>
<dbReference type="EC" id="4.6.1.13" evidence="2"/>
<dbReference type="InterPro" id="IPR051057">
    <property type="entry name" value="PI-PLC_domain"/>
</dbReference>
<feature type="signal peptide" evidence="6">
    <location>
        <begin position="1"/>
        <end position="17"/>
    </location>
</feature>
<dbReference type="RefSeq" id="WP_325100847.1">
    <property type="nucleotide sequence ID" value="NZ_JAENII010000003.1"/>
</dbReference>
<evidence type="ECO:0000256" key="3">
    <source>
        <dbReference type="ARBA" id="ARBA00019758"/>
    </source>
</evidence>
<evidence type="ECO:0000256" key="5">
    <source>
        <dbReference type="ARBA" id="ARBA00030782"/>
    </source>
</evidence>
<dbReference type="CDD" id="cd08586">
    <property type="entry name" value="PI-PLCc_BcPLC_like"/>
    <property type="match status" value="1"/>
</dbReference>
<dbReference type="InterPro" id="IPR017946">
    <property type="entry name" value="PLC-like_Pdiesterase_TIM-brl"/>
</dbReference>
<dbReference type="PROSITE" id="PS50231">
    <property type="entry name" value="RICIN_B_LECTIN"/>
    <property type="match status" value="1"/>
</dbReference>
<dbReference type="GO" id="GO:0004436">
    <property type="term" value="F:phosphatidylinositol diacylglycerol-lyase activity"/>
    <property type="evidence" value="ECO:0007669"/>
    <property type="project" value="UniProtKB-EC"/>
</dbReference>
<comment type="catalytic activity">
    <reaction evidence="1">
        <text>a 1,2-diacyl-sn-glycero-3-phospho-(1D-myo-inositol) = 1D-myo-inositol 1,2-cyclic phosphate + a 1,2-diacyl-sn-glycerol</text>
        <dbReference type="Rhea" id="RHEA:17093"/>
        <dbReference type="ChEBI" id="CHEBI:17815"/>
        <dbReference type="ChEBI" id="CHEBI:57880"/>
        <dbReference type="ChEBI" id="CHEBI:58484"/>
        <dbReference type="EC" id="4.6.1.13"/>
    </reaction>
</comment>
<dbReference type="SUPFAM" id="SSF50370">
    <property type="entry name" value="Ricin B-like lectins"/>
    <property type="match status" value="2"/>
</dbReference>
<dbReference type="InterPro" id="IPR035992">
    <property type="entry name" value="Ricin_B-like_lectins"/>
</dbReference>
<dbReference type="Gene3D" id="2.80.10.50">
    <property type="match status" value="3"/>
</dbReference>
<keyword evidence="6" id="KW-0732">Signal</keyword>
<dbReference type="Gene3D" id="3.20.20.190">
    <property type="entry name" value="Phosphatidylinositol (PI) phosphodiesterase"/>
    <property type="match status" value="1"/>
</dbReference>
<dbReference type="Pfam" id="PF14200">
    <property type="entry name" value="RicinB_lectin_2"/>
    <property type="match status" value="2"/>
</dbReference>
<reference evidence="9" key="1">
    <citation type="submission" date="2021-01" db="EMBL/GenBank/DDBJ databases">
        <title>Modified the classification status of verrucomicrobia.</title>
        <authorList>
            <person name="Feng X."/>
        </authorList>
    </citation>
    <scope>NUCLEOTIDE SEQUENCE</scope>
    <source>
        <strain evidence="9">KCTC 22201</strain>
    </source>
</reference>
<evidence type="ECO:0000259" key="8">
    <source>
        <dbReference type="SMART" id="SM00458"/>
    </source>
</evidence>
<evidence type="ECO:0000256" key="6">
    <source>
        <dbReference type="SAM" id="SignalP"/>
    </source>
</evidence>
<gene>
    <name evidence="9" type="ORF">JIN81_04825</name>
</gene>
<dbReference type="InterPro" id="IPR000909">
    <property type="entry name" value="PLipase_C_PInositol-sp_X_dom"/>
</dbReference>
<keyword evidence="10" id="KW-1185">Reference proteome</keyword>
<comment type="caution">
    <text evidence="9">The sequence shown here is derived from an EMBL/GenBank/DDBJ whole genome shotgun (WGS) entry which is preliminary data.</text>
</comment>
<evidence type="ECO:0000256" key="4">
    <source>
        <dbReference type="ARBA" id="ARBA00030474"/>
    </source>
</evidence>
<dbReference type="GO" id="GO:0006629">
    <property type="term" value="P:lipid metabolic process"/>
    <property type="evidence" value="ECO:0007669"/>
    <property type="project" value="InterPro"/>
</dbReference>
<evidence type="ECO:0000256" key="1">
    <source>
        <dbReference type="ARBA" id="ARBA00001316"/>
    </source>
</evidence>
<proteinExistence type="predicted"/>
<dbReference type="PANTHER" id="PTHR13593">
    <property type="match status" value="1"/>
</dbReference>
<organism evidence="9 10">
    <name type="scientific">Haloferula rosea</name>
    <dbReference type="NCBI Taxonomy" id="490093"/>
    <lineage>
        <taxon>Bacteria</taxon>
        <taxon>Pseudomonadati</taxon>
        <taxon>Verrucomicrobiota</taxon>
        <taxon>Verrucomicrobiia</taxon>
        <taxon>Verrucomicrobiales</taxon>
        <taxon>Verrucomicrobiaceae</taxon>
        <taxon>Haloferula</taxon>
    </lineage>
</organism>
<name>A0A934R9D8_9BACT</name>
<dbReference type="GO" id="GO:0008081">
    <property type="term" value="F:phosphoric diester hydrolase activity"/>
    <property type="evidence" value="ECO:0007669"/>
    <property type="project" value="InterPro"/>
</dbReference>
<accession>A0A934R9D8</accession>
<dbReference type="InterPro" id="IPR000772">
    <property type="entry name" value="Ricin_B_lectin"/>
</dbReference>
<dbReference type="PANTHER" id="PTHR13593:SF113">
    <property type="entry name" value="SI:DKEY-266F7.9"/>
    <property type="match status" value="1"/>
</dbReference>
<dbReference type="Proteomes" id="UP000658278">
    <property type="component" value="Unassembled WGS sequence"/>
</dbReference>
<evidence type="ECO:0000313" key="9">
    <source>
        <dbReference type="EMBL" id="MBK1826330.1"/>
    </source>
</evidence>
<dbReference type="AlphaFoldDB" id="A0A934R9D8"/>
<feature type="chain" id="PRO_5037089720" description="1-phosphatidylinositol phosphodiesterase" evidence="6">
    <location>
        <begin position="18"/>
        <end position="666"/>
    </location>
</feature>
<dbReference type="CDD" id="cd00161">
    <property type="entry name" value="beta-trefoil_Ricin-like"/>
    <property type="match status" value="2"/>
</dbReference>
<protein>
    <recommendedName>
        <fullName evidence="3">1-phosphatidylinositol phosphodiesterase</fullName>
        <ecNumber evidence="2">4.6.1.13</ecNumber>
    </recommendedName>
    <alternativeName>
        <fullName evidence="4">Phosphatidylinositol diacylglycerol-lyase</fullName>
    </alternativeName>
    <alternativeName>
        <fullName evidence="5">Phosphatidylinositol-specific phospholipase C</fullName>
    </alternativeName>
</protein>
<feature type="domain" description="Ricin B lectin" evidence="8">
    <location>
        <begin position="355"/>
        <end position="490"/>
    </location>
</feature>
<sequence length="666" mass="72395">MRHLLLPIFCSMLFALAGRVVASAAGNDWMSSLDGDLPLSQLSIPGTHDSGARFEPFPGTAICQNLTIGEQLAIGVRFLDIRCRHLNDSFTIHHGQVYQNINFTDVLTDVLAFLDANPGETVIMSVKQEYQASGNTRSFEATFDSYVAQNPGRWKLGWEVPTLDEARGKIVLFRRFGASSTPKGINASVWPDNTSFNQTGRLRVQDRYVVPSNDDKWSAVEALLAEAGFGGADTLYVNFSSGYKSGLFGIPSIPTVSDFMNPKLETYFTENPSGRFGVVVMDFVDATRAELIYRTNDPVGRPVAHPAYFHLVNRHSGMAMDLSGVNRNEGAAINQWPLTVTAPNHRWALATTPGGEAFRIQSWVSSKCASIEGESTVAGARLVCRDDLGDHPSQQFVLEDAGDGYFKLRNEGSDLVLEVENASLANNAKIQQNTDTNGHHQHWRLLPWGDYHIRTSSGKYLGLQNGENALGTSIVQQAWSDSPPFRWRFIGGDTAALKAASLSALPRVIGVAPEESAPGTDTRLFAAESGETHGLHLAPQPNGTFRFKFVGSGLSWGIPAGQSGDGAHLEQQTAAASANQEFGLERVVGSPVILIPTTRLDVETDTVTLSWETQVGFQYQPQKSADLSGWNDLTASPLPGNGLQGQITDDANSSRMFYRVVVTPES</sequence>
<evidence type="ECO:0000259" key="7">
    <source>
        <dbReference type="SMART" id="SM00148"/>
    </source>
</evidence>
<dbReference type="SMART" id="SM00148">
    <property type="entry name" value="PLCXc"/>
    <property type="match status" value="1"/>
</dbReference>